<proteinExistence type="inferred from homology"/>
<evidence type="ECO:0000256" key="15">
    <source>
        <dbReference type="SAM" id="MobiDB-lite"/>
    </source>
</evidence>
<evidence type="ECO:0000256" key="8">
    <source>
        <dbReference type="ARBA" id="ARBA00023125"/>
    </source>
</evidence>
<evidence type="ECO:0000256" key="4">
    <source>
        <dbReference type="ARBA" id="ARBA00022490"/>
    </source>
</evidence>
<evidence type="ECO:0000256" key="11">
    <source>
        <dbReference type="ARBA" id="ARBA00023242"/>
    </source>
</evidence>
<evidence type="ECO:0000259" key="16">
    <source>
        <dbReference type="PROSITE" id="PS50001"/>
    </source>
</evidence>
<dbReference type="Pfam" id="PF00017">
    <property type="entry name" value="SH2"/>
    <property type="match status" value="1"/>
</dbReference>
<dbReference type="FunFam" id="3.30.505.10:FF:000003">
    <property type="entry name" value="Signal transducer and activator of transcription"/>
    <property type="match status" value="1"/>
</dbReference>
<accession>A0A8C4XXJ1</accession>
<dbReference type="InterPro" id="IPR013800">
    <property type="entry name" value="STAT_TF_alpha"/>
</dbReference>
<dbReference type="SMART" id="SM00964">
    <property type="entry name" value="STAT_int"/>
    <property type="match status" value="1"/>
</dbReference>
<dbReference type="FunFam" id="1.20.1050.20:FF:000001">
    <property type="entry name" value="Signal transducer and activator of transcription"/>
    <property type="match status" value="1"/>
</dbReference>
<dbReference type="FunFam" id="2.60.40.630:FF:000004">
    <property type="entry name" value="Signal transducer and activator of transcription"/>
    <property type="match status" value="1"/>
</dbReference>
<evidence type="ECO:0000313" key="17">
    <source>
        <dbReference type="Ensembl" id="ENSGEVP00005003950.1"/>
    </source>
</evidence>
<dbReference type="Gene3D" id="1.10.532.10">
    <property type="entry name" value="STAT transcription factor, N-terminal domain"/>
    <property type="match status" value="1"/>
</dbReference>
<evidence type="ECO:0000256" key="3">
    <source>
        <dbReference type="ARBA" id="ARBA00005586"/>
    </source>
</evidence>
<evidence type="ECO:0000256" key="1">
    <source>
        <dbReference type="ARBA" id="ARBA00004123"/>
    </source>
</evidence>
<keyword evidence="5 13" id="KW-0597">Phosphoprotein</keyword>
<dbReference type="FunFam" id="1.10.238.10:FF:000012">
    <property type="entry name" value="Signal transducer and activator of transcription"/>
    <property type="match status" value="1"/>
</dbReference>
<comment type="subcellular location">
    <subcellularLocation>
        <location evidence="2 13">Cytoplasm</location>
    </subcellularLocation>
    <subcellularLocation>
        <location evidence="1 13">Nucleus</location>
    </subcellularLocation>
</comment>
<dbReference type="Pfam" id="PF02865">
    <property type="entry name" value="STAT_int"/>
    <property type="match status" value="1"/>
</dbReference>
<dbReference type="GeneTree" id="ENSGT01050000244905"/>
<dbReference type="PANTHER" id="PTHR11801">
    <property type="entry name" value="SIGNAL TRANSDUCER AND ACTIVATOR OF TRANSCRIPTION"/>
    <property type="match status" value="1"/>
</dbReference>
<keyword evidence="14" id="KW-0175">Coiled coil</keyword>
<name>A0A8C4XXJ1_9SAUR</name>
<dbReference type="GO" id="GO:0003700">
    <property type="term" value="F:DNA-binding transcription factor activity"/>
    <property type="evidence" value="ECO:0007669"/>
    <property type="project" value="InterPro"/>
</dbReference>
<dbReference type="OrthoDB" id="19300at2759"/>
<evidence type="ECO:0000256" key="9">
    <source>
        <dbReference type="ARBA" id="ARBA00023159"/>
    </source>
</evidence>
<evidence type="ECO:0000256" key="7">
    <source>
        <dbReference type="ARBA" id="ARBA00023015"/>
    </source>
</evidence>
<dbReference type="Gene3D" id="1.20.1050.20">
    <property type="entry name" value="STAT transcription factor, all-alpha domain"/>
    <property type="match status" value="1"/>
</dbReference>
<keyword evidence="11 13" id="KW-0539">Nucleus</keyword>
<keyword evidence="4 13" id="KW-0963">Cytoplasm</keyword>
<feature type="domain" description="SH2" evidence="16">
    <location>
        <begin position="548"/>
        <end position="644"/>
    </location>
</feature>
<feature type="region of interest" description="Disordered" evidence="15">
    <location>
        <begin position="769"/>
        <end position="811"/>
    </location>
</feature>
<comment type="similarity">
    <text evidence="3 13">Belongs to the transcription factor STAT family.</text>
</comment>
<feature type="coiled-coil region" evidence="14">
    <location>
        <begin position="165"/>
        <end position="192"/>
    </location>
</feature>
<dbReference type="GO" id="GO:0005737">
    <property type="term" value="C:cytoplasm"/>
    <property type="evidence" value="ECO:0007669"/>
    <property type="project" value="UniProtKB-SubCell"/>
</dbReference>
<feature type="region of interest" description="Disordered" evidence="15">
    <location>
        <begin position="850"/>
        <end position="869"/>
    </location>
</feature>
<evidence type="ECO:0000256" key="10">
    <source>
        <dbReference type="ARBA" id="ARBA00023163"/>
    </source>
</evidence>
<dbReference type="Pfam" id="PF21354">
    <property type="entry name" value="STAT_linker"/>
    <property type="match status" value="1"/>
</dbReference>
<evidence type="ECO:0000256" key="6">
    <source>
        <dbReference type="ARBA" id="ARBA00022999"/>
    </source>
</evidence>
<dbReference type="Gene3D" id="1.10.238.10">
    <property type="entry name" value="EF-hand"/>
    <property type="match status" value="1"/>
</dbReference>
<dbReference type="SUPFAM" id="SSF55550">
    <property type="entry name" value="SH2 domain"/>
    <property type="match status" value="1"/>
</dbReference>
<reference evidence="17" key="2">
    <citation type="submission" date="2025-09" db="UniProtKB">
        <authorList>
            <consortium name="Ensembl"/>
        </authorList>
    </citation>
    <scope>IDENTIFICATION</scope>
</reference>
<sequence length="890" mass="100035">MAQWQEIQQLEKAYLEQVHRLYSEDHLPMEVRQYLAPWLEDQNWNRAAEPPAAEPRSSQAHMLFHTLLALLDDQYSRFGASENDFVLKHNLRKSKLNLQARYQECPEQLANVIANLLREEKAILSRGLAAQQELDREVRHLEELQDTFDFRYKLHRMVANDAPPSPELARQMEQLQAMLNNLDRSRKDILARAQELLGRCETLRDFLLEELAEWKDRQRRACIGAACDTSLSCLETWFTGAAEVLFQLWRLLRALGDQHVKLTYLHDPLAAQRPLLESRLQEQLSCLLRSAFVVEIQPIMPFPNRRPLVLKTGSKFSVRARLLVKLQDRSHRLEVKIILDQHPPDVKGFRKFNILTSTSKTLVQDDPQMEGLVCDFRHISLKDQRAGASGKGSKGASEGLLAVTEELHLITFTLDYKYQELVLELQTSTLPVVIISSNNQFSSAWASVLWFNMLSPDPKNLLFFSAPPAASWAQLAEVLSWQFSAATGRGLDKEQLHMLAEKLFGPEATPASTLTWAKFAKDNPPTFSFWTWLDGILNLIRDHLAQLWKDGHIMGFVSRKRERQLLKRKQMGTFLLRFSQTSREGGITCSWVEPGEKGQPKVRSVEPYTKVELTSLPLPDIIHDYQLVAAENIPENPLKFLYPSTPRDEAFGKYYTERREVDLLEQRKYLNRRLIRVSSRQPHEPWLPENMVAAPPAAEGLAANHLEALEPGASHVEALEPGACGLEALGLGVYELESLEAGANYLEALEPGAYGLEALGLGAYGLEVLEPGPSQPESLEPGPSQPESLEPGPSQPESLEPGASQLESLEPGASQLESLEPGASTQEVLEALKQELDLLSFDQAGSNVLRGGDPYLPPPADVPPPVLPGSTLFLGANDLPPLHVDSKDFQ</sequence>
<keyword evidence="9 13" id="KW-0010">Activator</keyword>
<dbReference type="SUPFAM" id="SSF48092">
    <property type="entry name" value="Transcription factor STAT-4 N-domain"/>
    <property type="match status" value="1"/>
</dbReference>
<dbReference type="GO" id="GO:0005634">
    <property type="term" value="C:nucleus"/>
    <property type="evidence" value="ECO:0007669"/>
    <property type="project" value="UniProtKB-SubCell"/>
</dbReference>
<dbReference type="InterPro" id="IPR012345">
    <property type="entry name" value="STAT_TF_DNA-bd_N"/>
</dbReference>
<keyword evidence="8 13" id="KW-0238">DNA-binding</keyword>
<dbReference type="PROSITE" id="PS50001">
    <property type="entry name" value="SH2"/>
    <property type="match status" value="1"/>
</dbReference>
<dbReference type="Gene3D" id="2.60.40.630">
    <property type="entry name" value="STAT transcription factor, DNA-binding domain"/>
    <property type="match status" value="1"/>
</dbReference>
<keyword evidence="6 12" id="KW-0727">SH2 domain</keyword>
<dbReference type="InterPro" id="IPR036535">
    <property type="entry name" value="STAT_N_sf"/>
</dbReference>
<evidence type="ECO:0000256" key="5">
    <source>
        <dbReference type="ARBA" id="ARBA00022553"/>
    </source>
</evidence>
<organism evidence="17 18">
    <name type="scientific">Gopherus evgoodei</name>
    <name type="common">Goodes thornscrub tortoise</name>
    <dbReference type="NCBI Taxonomy" id="1825980"/>
    <lineage>
        <taxon>Eukaryota</taxon>
        <taxon>Metazoa</taxon>
        <taxon>Chordata</taxon>
        <taxon>Craniata</taxon>
        <taxon>Vertebrata</taxon>
        <taxon>Euteleostomi</taxon>
        <taxon>Archelosauria</taxon>
        <taxon>Testudinata</taxon>
        <taxon>Testudines</taxon>
        <taxon>Cryptodira</taxon>
        <taxon>Durocryptodira</taxon>
        <taxon>Testudinoidea</taxon>
        <taxon>Testudinidae</taxon>
        <taxon>Gopherus</taxon>
    </lineage>
</organism>
<feature type="compositionally biased region" description="Pro residues" evidence="15">
    <location>
        <begin position="855"/>
        <end position="867"/>
    </location>
</feature>
<dbReference type="Pfam" id="PF01017">
    <property type="entry name" value="STAT_alpha"/>
    <property type="match status" value="1"/>
</dbReference>
<evidence type="ECO:0000313" key="18">
    <source>
        <dbReference type="Proteomes" id="UP000694390"/>
    </source>
</evidence>
<protein>
    <recommendedName>
        <fullName evidence="13">Signal transducer and activator of transcription</fullName>
    </recommendedName>
</protein>
<dbReference type="Ensembl" id="ENSGEVT00005004125.1">
    <property type="protein sequence ID" value="ENSGEVP00005003950.1"/>
    <property type="gene ID" value="ENSGEVG00005002819.1"/>
</dbReference>
<dbReference type="InterPro" id="IPR013801">
    <property type="entry name" value="STAT_TF_DNA-bd"/>
</dbReference>
<gene>
    <name evidence="17" type="primary">STAT2</name>
</gene>
<dbReference type="SUPFAM" id="SSF47655">
    <property type="entry name" value="STAT"/>
    <property type="match status" value="1"/>
</dbReference>
<keyword evidence="18" id="KW-1185">Reference proteome</keyword>
<dbReference type="InterPro" id="IPR015988">
    <property type="entry name" value="STAT_TF_CC"/>
</dbReference>
<dbReference type="InterPro" id="IPR008967">
    <property type="entry name" value="p53-like_TF_DNA-bd_sf"/>
</dbReference>
<dbReference type="SUPFAM" id="SSF49417">
    <property type="entry name" value="p53-like transcription factors"/>
    <property type="match status" value="1"/>
</dbReference>
<dbReference type="GO" id="GO:0019221">
    <property type="term" value="P:cytokine-mediated signaling pathway"/>
    <property type="evidence" value="ECO:0007669"/>
    <property type="project" value="UniProtKB-ARBA"/>
</dbReference>
<dbReference type="GO" id="GO:0003677">
    <property type="term" value="F:DNA binding"/>
    <property type="evidence" value="ECO:0007669"/>
    <property type="project" value="UniProtKB-KW"/>
</dbReference>
<reference evidence="17" key="1">
    <citation type="submission" date="2025-08" db="UniProtKB">
        <authorList>
            <consortium name="Ensembl"/>
        </authorList>
    </citation>
    <scope>IDENTIFICATION</scope>
</reference>
<evidence type="ECO:0000256" key="2">
    <source>
        <dbReference type="ARBA" id="ARBA00004496"/>
    </source>
</evidence>
<dbReference type="InterPro" id="IPR036860">
    <property type="entry name" value="SH2_dom_sf"/>
</dbReference>
<evidence type="ECO:0000256" key="14">
    <source>
        <dbReference type="SAM" id="Coils"/>
    </source>
</evidence>
<dbReference type="InterPro" id="IPR048988">
    <property type="entry name" value="STAT_linker"/>
</dbReference>
<dbReference type="InterPro" id="IPR000980">
    <property type="entry name" value="SH2"/>
</dbReference>
<dbReference type="Gene3D" id="3.30.505.10">
    <property type="entry name" value="SH2 domain"/>
    <property type="match status" value="1"/>
</dbReference>
<dbReference type="AlphaFoldDB" id="A0A8C4XXJ1"/>
<keyword evidence="7 13" id="KW-0805">Transcription regulation</keyword>
<keyword evidence="10 13" id="KW-0804">Transcription</keyword>
<dbReference type="Pfam" id="PF02864">
    <property type="entry name" value="STAT_bind"/>
    <property type="match status" value="1"/>
</dbReference>
<evidence type="ECO:0000256" key="13">
    <source>
        <dbReference type="RuleBase" id="RU046415"/>
    </source>
</evidence>
<evidence type="ECO:0000256" key="12">
    <source>
        <dbReference type="PROSITE-ProRule" id="PRU00191"/>
    </source>
</evidence>
<dbReference type="InterPro" id="IPR001217">
    <property type="entry name" value="STAT"/>
</dbReference>
<dbReference type="InterPro" id="IPR013799">
    <property type="entry name" value="STAT_TF_prot_interaction"/>
</dbReference>
<dbReference type="Proteomes" id="UP000694390">
    <property type="component" value="Unassembled WGS sequence"/>
</dbReference>